<keyword evidence="4" id="KW-1185">Reference proteome</keyword>
<evidence type="ECO:0000313" key="3">
    <source>
        <dbReference type="EMBL" id="MCW3789918.1"/>
    </source>
</evidence>
<dbReference type="InterPro" id="IPR002104">
    <property type="entry name" value="Integrase_catalytic"/>
</dbReference>
<evidence type="ECO:0000313" key="4">
    <source>
        <dbReference type="Proteomes" id="UP001209229"/>
    </source>
</evidence>
<feature type="non-terminal residue" evidence="3">
    <location>
        <position position="107"/>
    </location>
</feature>
<dbReference type="AlphaFoldDB" id="A0AAE3SJ39"/>
<dbReference type="GO" id="GO:0003677">
    <property type="term" value="F:DNA binding"/>
    <property type="evidence" value="ECO:0007669"/>
    <property type="project" value="InterPro"/>
</dbReference>
<dbReference type="Proteomes" id="UP001209229">
    <property type="component" value="Unassembled WGS sequence"/>
</dbReference>
<dbReference type="InterPro" id="IPR013762">
    <property type="entry name" value="Integrase-like_cat_sf"/>
</dbReference>
<dbReference type="GO" id="GO:0015074">
    <property type="term" value="P:DNA integration"/>
    <property type="evidence" value="ECO:0007669"/>
    <property type="project" value="InterPro"/>
</dbReference>
<dbReference type="GO" id="GO:0006310">
    <property type="term" value="P:DNA recombination"/>
    <property type="evidence" value="ECO:0007669"/>
    <property type="project" value="UniProtKB-KW"/>
</dbReference>
<organism evidence="3 4">
    <name type="scientific">Plebeiibacterium sediminum</name>
    <dbReference type="NCBI Taxonomy" id="2992112"/>
    <lineage>
        <taxon>Bacteria</taxon>
        <taxon>Pseudomonadati</taxon>
        <taxon>Bacteroidota</taxon>
        <taxon>Bacteroidia</taxon>
        <taxon>Marinilabiliales</taxon>
        <taxon>Marinilabiliaceae</taxon>
        <taxon>Plebeiibacterium</taxon>
    </lineage>
</organism>
<proteinExistence type="predicted"/>
<sequence length="107" mass="12559">FKHLVYGLRAMFSMFKNEELLLALPPIKSSKALPVVLSQQEVKTLLKTPKLLKHRILFAIVYDCGLRISEVLNLKIEDLDFDRKQIHIKQSKHKKDRYVPMSNLMIR</sequence>
<comment type="caution">
    <text evidence="3">The sequence shown here is derived from an EMBL/GenBank/DDBJ whole genome shotgun (WGS) entry which is preliminary data.</text>
</comment>
<protein>
    <submittedName>
        <fullName evidence="3">Tyrosine-type recombinase/integrase</fullName>
    </submittedName>
</protein>
<dbReference type="Pfam" id="PF00589">
    <property type="entry name" value="Phage_integrase"/>
    <property type="match status" value="1"/>
</dbReference>
<feature type="non-terminal residue" evidence="3">
    <location>
        <position position="1"/>
    </location>
</feature>
<dbReference type="PROSITE" id="PS51898">
    <property type="entry name" value="TYR_RECOMBINASE"/>
    <property type="match status" value="1"/>
</dbReference>
<dbReference type="InterPro" id="IPR011010">
    <property type="entry name" value="DNA_brk_join_enz"/>
</dbReference>
<dbReference type="RefSeq" id="WP_301193436.1">
    <property type="nucleotide sequence ID" value="NZ_JAPDPJ010000405.1"/>
</dbReference>
<feature type="domain" description="Tyr recombinase" evidence="2">
    <location>
        <begin position="32"/>
        <end position="107"/>
    </location>
</feature>
<dbReference type="SUPFAM" id="SSF56349">
    <property type="entry name" value="DNA breaking-rejoining enzymes"/>
    <property type="match status" value="1"/>
</dbReference>
<keyword evidence="1" id="KW-0233">DNA recombination</keyword>
<accession>A0AAE3SJ39</accession>
<name>A0AAE3SJ39_9BACT</name>
<evidence type="ECO:0000259" key="2">
    <source>
        <dbReference type="PROSITE" id="PS51898"/>
    </source>
</evidence>
<evidence type="ECO:0000256" key="1">
    <source>
        <dbReference type="ARBA" id="ARBA00023172"/>
    </source>
</evidence>
<dbReference type="EMBL" id="JAPDPJ010000405">
    <property type="protein sequence ID" value="MCW3789918.1"/>
    <property type="molecule type" value="Genomic_DNA"/>
</dbReference>
<reference evidence="3" key="1">
    <citation type="submission" date="2022-10" db="EMBL/GenBank/DDBJ databases">
        <authorList>
            <person name="Yu W.X."/>
        </authorList>
    </citation>
    <scope>NUCLEOTIDE SEQUENCE</scope>
    <source>
        <strain evidence="3">AAT</strain>
    </source>
</reference>
<gene>
    <name evidence="3" type="ORF">OM075_26005</name>
</gene>
<dbReference type="Gene3D" id="1.10.443.10">
    <property type="entry name" value="Intergrase catalytic core"/>
    <property type="match status" value="1"/>
</dbReference>